<gene>
    <name evidence="1" type="ORF">FKR81_04370</name>
</gene>
<comment type="caution">
    <text evidence="1">The sequence shown here is derived from an EMBL/GenBank/DDBJ whole genome shotgun (WGS) entry which is preliminary data.</text>
</comment>
<sequence>MTTAHRVDTDVQARHLHDEYDDLVRRHADHNGVLADGKAVDAAELAHRIYEHHAELADHYQRLSREHREGR</sequence>
<dbReference type="OrthoDB" id="3700186at2"/>
<keyword evidence="2" id="KW-1185">Reference proteome</keyword>
<evidence type="ECO:0000313" key="1">
    <source>
        <dbReference type="EMBL" id="TWP53212.1"/>
    </source>
</evidence>
<dbReference type="RefSeq" id="WP_146349623.1">
    <property type="nucleotide sequence ID" value="NZ_VOBR01000003.1"/>
</dbReference>
<dbReference type="AlphaFoldDB" id="A0A563F0A0"/>
<proteinExistence type="predicted"/>
<dbReference type="EMBL" id="VOBR01000003">
    <property type="protein sequence ID" value="TWP53212.1"/>
    <property type="molecule type" value="Genomic_DNA"/>
</dbReference>
<organism evidence="1 2">
    <name type="scientific">Lentzea tibetensis</name>
    <dbReference type="NCBI Taxonomy" id="2591470"/>
    <lineage>
        <taxon>Bacteria</taxon>
        <taxon>Bacillati</taxon>
        <taxon>Actinomycetota</taxon>
        <taxon>Actinomycetes</taxon>
        <taxon>Pseudonocardiales</taxon>
        <taxon>Pseudonocardiaceae</taxon>
        <taxon>Lentzea</taxon>
    </lineage>
</organism>
<protein>
    <submittedName>
        <fullName evidence="1">Uncharacterized protein</fullName>
    </submittedName>
</protein>
<evidence type="ECO:0000313" key="2">
    <source>
        <dbReference type="Proteomes" id="UP000316639"/>
    </source>
</evidence>
<dbReference type="Proteomes" id="UP000316639">
    <property type="component" value="Unassembled WGS sequence"/>
</dbReference>
<reference evidence="1 2" key="1">
    <citation type="submission" date="2019-07" db="EMBL/GenBank/DDBJ databases">
        <title>Lentzea xizangensis sp. nov., isolated from Qinghai-Tibetan Plateau Soils.</title>
        <authorList>
            <person name="Huang J."/>
        </authorList>
    </citation>
    <scope>NUCLEOTIDE SEQUENCE [LARGE SCALE GENOMIC DNA]</scope>
    <source>
        <strain evidence="1 2">FXJ1.1311</strain>
    </source>
</reference>
<accession>A0A563F0A0</accession>
<name>A0A563F0A0_9PSEU</name>